<dbReference type="GeneID" id="7822987"/>
<dbReference type="InParanoid" id="I7LVN6"/>
<reference evidence="3" key="1">
    <citation type="journal article" date="2006" name="PLoS Biol.">
        <title>Macronuclear genome sequence of the ciliate Tetrahymena thermophila, a model eukaryote.</title>
        <authorList>
            <person name="Eisen J.A."/>
            <person name="Coyne R.S."/>
            <person name="Wu M."/>
            <person name="Wu D."/>
            <person name="Thiagarajan M."/>
            <person name="Wortman J.R."/>
            <person name="Badger J.H."/>
            <person name="Ren Q."/>
            <person name="Amedeo P."/>
            <person name="Jones K.M."/>
            <person name="Tallon L.J."/>
            <person name="Delcher A.L."/>
            <person name="Salzberg S.L."/>
            <person name="Silva J.C."/>
            <person name="Haas B.J."/>
            <person name="Majoros W.H."/>
            <person name="Farzad M."/>
            <person name="Carlton J.M."/>
            <person name="Smith R.K. Jr."/>
            <person name="Garg J."/>
            <person name="Pearlman R.E."/>
            <person name="Karrer K.M."/>
            <person name="Sun L."/>
            <person name="Manning G."/>
            <person name="Elde N.C."/>
            <person name="Turkewitz A.P."/>
            <person name="Asai D.J."/>
            <person name="Wilkes D.E."/>
            <person name="Wang Y."/>
            <person name="Cai H."/>
            <person name="Collins K."/>
            <person name="Stewart B.A."/>
            <person name="Lee S.R."/>
            <person name="Wilamowska K."/>
            <person name="Weinberg Z."/>
            <person name="Ruzzo W.L."/>
            <person name="Wloga D."/>
            <person name="Gaertig J."/>
            <person name="Frankel J."/>
            <person name="Tsao C.-C."/>
            <person name="Gorovsky M.A."/>
            <person name="Keeling P.J."/>
            <person name="Waller R.F."/>
            <person name="Patron N.J."/>
            <person name="Cherry J.M."/>
            <person name="Stover N.A."/>
            <person name="Krieger C.J."/>
            <person name="del Toro C."/>
            <person name="Ryder H.F."/>
            <person name="Williamson S.C."/>
            <person name="Barbeau R.A."/>
            <person name="Hamilton E.P."/>
            <person name="Orias E."/>
        </authorList>
    </citation>
    <scope>NUCLEOTIDE SEQUENCE [LARGE SCALE GENOMIC DNA]</scope>
    <source>
        <strain evidence="3">SB210</strain>
    </source>
</reference>
<organism evidence="2 3">
    <name type="scientific">Tetrahymena thermophila (strain SB210)</name>
    <dbReference type="NCBI Taxonomy" id="312017"/>
    <lineage>
        <taxon>Eukaryota</taxon>
        <taxon>Sar</taxon>
        <taxon>Alveolata</taxon>
        <taxon>Ciliophora</taxon>
        <taxon>Intramacronucleata</taxon>
        <taxon>Oligohymenophorea</taxon>
        <taxon>Hymenostomatida</taxon>
        <taxon>Tetrahymenina</taxon>
        <taxon>Tetrahymenidae</taxon>
        <taxon>Tetrahymena</taxon>
    </lineage>
</organism>
<evidence type="ECO:0000313" key="3">
    <source>
        <dbReference type="Proteomes" id="UP000009168"/>
    </source>
</evidence>
<keyword evidence="3" id="KW-1185">Reference proteome</keyword>
<feature type="region of interest" description="Disordered" evidence="1">
    <location>
        <begin position="352"/>
        <end position="376"/>
    </location>
</feature>
<name>I7LVN6_TETTS</name>
<protein>
    <submittedName>
        <fullName evidence="2">Uncharacterized protein</fullName>
    </submittedName>
</protein>
<accession>I7LVN6</accession>
<dbReference type="Proteomes" id="UP000009168">
    <property type="component" value="Unassembled WGS sequence"/>
</dbReference>
<dbReference type="EMBL" id="GG662639">
    <property type="protein sequence ID" value="EAR99415.2"/>
    <property type="molecule type" value="Genomic_DNA"/>
</dbReference>
<dbReference type="HOGENOM" id="CLU_587281_0_0_1"/>
<evidence type="ECO:0000313" key="2">
    <source>
        <dbReference type="EMBL" id="EAR99415.2"/>
    </source>
</evidence>
<evidence type="ECO:0000256" key="1">
    <source>
        <dbReference type="SAM" id="MobiDB-lite"/>
    </source>
</evidence>
<dbReference type="AlphaFoldDB" id="I7LVN6"/>
<dbReference type="RefSeq" id="XP_001019660.2">
    <property type="nucleotide sequence ID" value="XM_001019660.3"/>
</dbReference>
<proteinExistence type="predicted"/>
<gene>
    <name evidence="2" type="ORF">TTHERM_00134800</name>
</gene>
<dbReference type="KEGG" id="tet:TTHERM_00134800"/>
<feature type="compositionally biased region" description="Polar residues" evidence="1">
    <location>
        <begin position="352"/>
        <end position="371"/>
    </location>
</feature>
<sequence length="466" mass="55980">MIAISKYYNKLKCPSEDKTHVFDNPKQFISHLAECEILKEFALKNENQDGLLKFLVCPKNFYHLKLVKEENDFDLLTLSKNINFCRCLNEKNSVYANQQRTIQFKQSEMKDYLKFYFIAEENKLHQDQQSQIVYQDLEDIRSQFLKSQLLTKNIQKNKLIYFKFNDELYQNVAQFRLVKDHQGMKQYIQKHEKIDEQFEIIPRNEINLICEDQAFIRQSLKPRIIMEVETTNFNSFRIQNYFGKKNFVSCVRYKDDILLMFNSKKLLNMSNSDNSFFIMNLEQSEYLNLKEREKYDLHIAYLRESYKIKQELQANLKNKFVPIQTQELTSSNYYQSENQKSIMCENQNILNSSQHNNQPQTSNSPQKNTVENNKDKPVLNNLRRVIKKVNKNDQTKILVAKKIIVCPKRVDENLKKVREKCLSKIVLLKERFEFYLKKEIIFQRLQKQEQILEEELKAIQEEEYQN</sequence>